<comment type="caution">
    <text evidence="3">The sequence shown here is derived from an EMBL/GenBank/DDBJ whole genome shotgun (WGS) entry which is preliminary data.</text>
</comment>
<dbReference type="InterPro" id="IPR029058">
    <property type="entry name" value="AB_hydrolase_fold"/>
</dbReference>
<name>A0ABW0F469_9HYPH</name>
<dbReference type="PANTHER" id="PTHR43056">
    <property type="entry name" value="PEPTIDASE S9 PROLYL OLIGOPEPTIDASE"/>
    <property type="match status" value="1"/>
</dbReference>
<evidence type="ECO:0000313" key="4">
    <source>
        <dbReference type="Proteomes" id="UP001595976"/>
    </source>
</evidence>
<accession>A0ABW0F469</accession>
<dbReference type="Gene3D" id="1.10.3020.10">
    <property type="entry name" value="alpha-amino acid ester hydrolase ( Helical cap domain)"/>
    <property type="match status" value="1"/>
</dbReference>
<gene>
    <name evidence="3" type="ORF">ACFPK2_09420</name>
</gene>
<dbReference type="PANTHER" id="PTHR43056:SF10">
    <property type="entry name" value="COCE_NOND FAMILY, PUTATIVE (AFU_ORTHOLOGUE AFUA_7G00600)-RELATED"/>
    <property type="match status" value="1"/>
</dbReference>
<reference evidence="4" key="1">
    <citation type="journal article" date="2019" name="Int. J. Syst. Evol. Microbiol.">
        <title>The Global Catalogue of Microorganisms (GCM) 10K type strain sequencing project: providing services to taxonomists for standard genome sequencing and annotation.</title>
        <authorList>
            <consortium name="The Broad Institute Genomics Platform"/>
            <consortium name="The Broad Institute Genome Sequencing Center for Infectious Disease"/>
            <person name="Wu L."/>
            <person name="Ma J."/>
        </authorList>
    </citation>
    <scope>NUCLEOTIDE SEQUENCE [LARGE SCALE GENOMIC DNA]</scope>
    <source>
        <strain evidence="4">CGMCC 1.15643</strain>
    </source>
</reference>
<dbReference type="NCBIfam" id="TIGR00976">
    <property type="entry name" value="CocE_NonD"/>
    <property type="match status" value="1"/>
</dbReference>
<dbReference type="InterPro" id="IPR013736">
    <property type="entry name" value="Xaa-Pro_dipept_C"/>
</dbReference>
<keyword evidence="4" id="KW-1185">Reference proteome</keyword>
<feature type="domain" description="Xaa-Pro dipeptidyl-peptidase C-terminal" evidence="2">
    <location>
        <begin position="321"/>
        <end position="595"/>
    </location>
</feature>
<dbReference type="SMART" id="SM00939">
    <property type="entry name" value="PepX_C"/>
    <property type="match status" value="1"/>
</dbReference>
<protein>
    <submittedName>
        <fullName evidence="3">CocE/NonD family hydrolase</fullName>
    </submittedName>
</protein>
<dbReference type="GO" id="GO:0016787">
    <property type="term" value="F:hydrolase activity"/>
    <property type="evidence" value="ECO:0007669"/>
    <property type="project" value="UniProtKB-KW"/>
</dbReference>
<keyword evidence="1 3" id="KW-0378">Hydrolase</keyword>
<dbReference type="RefSeq" id="WP_260349006.1">
    <property type="nucleotide sequence ID" value="NZ_JAOAOS010000006.1"/>
</dbReference>
<proteinExistence type="predicted"/>
<organism evidence="3 4">
    <name type="scientific">Bosea minatitlanensis</name>
    <dbReference type="NCBI Taxonomy" id="128782"/>
    <lineage>
        <taxon>Bacteria</taxon>
        <taxon>Pseudomonadati</taxon>
        <taxon>Pseudomonadota</taxon>
        <taxon>Alphaproteobacteria</taxon>
        <taxon>Hyphomicrobiales</taxon>
        <taxon>Boseaceae</taxon>
        <taxon>Bosea</taxon>
    </lineage>
</organism>
<dbReference type="InterPro" id="IPR000383">
    <property type="entry name" value="Xaa-Pro-like_dom"/>
</dbReference>
<dbReference type="Pfam" id="PF02129">
    <property type="entry name" value="Peptidase_S15"/>
    <property type="match status" value="1"/>
</dbReference>
<dbReference type="SUPFAM" id="SSF49785">
    <property type="entry name" value="Galactose-binding domain-like"/>
    <property type="match status" value="1"/>
</dbReference>
<dbReference type="Gene3D" id="3.40.50.1820">
    <property type="entry name" value="alpha/beta hydrolase"/>
    <property type="match status" value="1"/>
</dbReference>
<sequence>MIPTTFKVTARDGVKLATDVYRPDGQGPFPVILERTPYGRNVVSRSERTASEPRAATRAELAAYFVAHGYAVVYQDCRGRYGSEGEFVKYLSEGRDGYDTCAWLLEQDWCDGRICTMGHSYGCQTQLALGALDAPGVVAQALDSGGFFNAWRGGIRTFGAFELKQLTWAHQQAILSPEATRDPVMKAALEAEDMAEWFTRFPWKEGHSPLRHHPAYERYIFSQWRHGTFDDYWRQNGIWTEGSHAGYSGAACLHMSSWFDVYPYGAANNYAGLRDAGRGPQRLILGPWTHGDRSSRVFGDVDFGPDATIESWLGEWRAVRLRFFDHVIKGTAADVPPVSVFVMGGGTGRRTPAGHLDHGGRWLALENWPPPESKVTDYHLHADGRLSPDAPAADARPLRYNFDPSHPVPTIGHALTREPLIPGGTFDQVEAPKFFGSRAPYLPLAARPDVLVFQTEQLTESIQIVGPIEATLWVATDGPDTDFAAKLIDVHPPTADYPHGYAMLLTDGILRLRYAEDPANPRFREPGEIVKITVTLNPTANLFLPGHRIRLDISSSNFPKFDVNSNTGEPEGEALCKRVSVNTVFVDASRPSHIKIPLLR</sequence>
<dbReference type="InterPro" id="IPR050585">
    <property type="entry name" value="Xaa-Pro_dipeptidyl-ppase/CocE"/>
</dbReference>
<evidence type="ECO:0000313" key="3">
    <source>
        <dbReference type="EMBL" id="MFC5293205.1"/>
    </source>
</evidence>
<dbReference type="Proteomes" id="UP001595976">
    <property type="component" value="Unassembled WGS sequence"/>
</dbReference>
<evidence type="ECO:0000256" key="1">
    <source>
        <dbReference type="ARBA" id="ARBA00022801"/>
    </source>
</evidence>
<dbReference type="SUPFAM" id="SSF53474">
    <property type="entry name" value="alpha/beta-Hydrolases"/>
    <property type="match status" value="1"/>
</dbReference>
<dbReference type="Pfam" id="PF08530">
    <property type="entry name" value="PepX_C"/>
    <property type="match status" value="1"/>
</dbReference>
<evidence type="ECO:0000259" key="2">
    <source>
        <dbReference type="SMART" id="SM00939"/>
    </source>
</evidence>
<dbReference type="Gene3D" id="2.60.120.260">
    <property type="entry name" value="Galactose-binding domain-like"/>
    <property type="match status" value="1"/>
</dbReference>
<dbReference type="InterPro" id="IPR005674">
    <property type="entry name" value="CocE/Ser_esterase"/>
</dbReference>
<dbReference type="InterPro" id="IPR008979">
    <property type="entry name" value="Galactose-bd-like_sf"/>
</dbReference>
<dbReference type="EMBL" id="JBHSLI010000003">
    <property type="protein sequence ID" value="MFC5293205.1"/>
    <property type="molecule type" value="Genomic_DNA"/>
</dbReference>